<accession>A0ACB7Z968</accession>
<keyword evidence="2" id="KW-1185">Reference proteome</keyword>
<gene>
    <name evidence="1" type="ORF">Vadar_004182</name>
</gene>
<name>A0ACB7Z968_9ERIC</name>
<evidence type="ECO:0000313" key="2">
    <source>
        <dbReference type="Proteomes" id="UP000828048"/>
    </source>
</evidence>
<sequence length="360" mass="38685">MVRCSCAENVSTQVLFLQEEGFFFGLPTAYDDAVAAVEWVRDQALGVNGCDEWLKELADFSKCFLMGGSARGNIAYNACLRALDLDLSPLQIGGLVLNLPFFGGVQRTESESRLINDRILPLVVTDIMWALALPEGADRDHEYCNPLIYGTHDGKIGRLPKCLIRGWGGDPLMENARWWVVAVAGGGGGAWWLEVEVVVGVGVVVGGGGGSGWWLVAVVAVVGGGGGGGGWRWWWVVAVVAGGGGCGWWGGGGGGWWRWWWVVGGGGGWRWWWVVAVVGGGGGWWRWWVVAVVGGGGAWCWRWRWWRWWVVAVVGGGGWRLVVAGGGGGGEVVVVVVGWWRWVVVGVAAGCEKTKTESES</sequence>
<comment type="caution">
    <text evidence="1">The sequence shown here is derived from an EMBL/GenBank/DDBJ whole genome shotgun (WGS) entry which is preliminary data.</text>
</comment>
<reference evidence="1 2" key="1">
    <citation type="journal article" date="2021" name="Hortic Res">
        <title>High-quality reference genome and annotation aids understanding of berry development for evergreen blueberry (Vaccinium darrowii).</title>
        <authorList>
            <person name="Yu J."/>
            <person name="Hulse-Kemp A.M."/>
            <person name="Babiker E."/>
            <person name="Staton M."/>
        </authorList>
    </citation>
    <scope>NUCLEOTIDE SEQUENCE [LARGE SCALE GENOMIC DNA]</scope>
    <source>
        <strain evidence="2">cv. NJ 8807/NJ 8810</strain>
        <tissue evidence="1">Young leaf</tissue>
    </source>
</reference>
<evidence type="ECO:0000313" key="1">
    <source>
        <dbReference type="EMBL" id="KAH7862385.1"/>
    </source>
</evidence>
<protein>
    <submittedName>
        <fullName evidence="1">Uncharacterized protein</fullName>
    </submittedName>
</protein>
<proteinExistence type="predicted"/>
<organism evidence="1 2">
    <name type="scientific">Vaccinium darrowii</name>
    <dbReference type="NCBI Taxonomy" id="229202"/>
    <lineage>
        <taxon>Eukaryota</taxon>
        <taxon>Viridiplantae</taxon>
        <taxon>Streptophyta</taxon>
        <taxon>Embryophyta</taxon>
        <taxon>Tracheophyta</taxon>
        <taxon>Spermatophyta</taxon>
        <taxon>Magnoliopsida</taxon>
        <taxon>eudicotyledons</taxon>
        <taxon>Gunneridae</taxon>
        <taxon>Pentapetalae</taxon>
        <taxon>asterids</taxon>
        <taxon>Ericales</taxon>
        <taxon>Ericaceae</taxon>
        <taxon>Vaccinioideae</taxon>
        <taxon>Vaccinieae</taxon>
        <taxon>Vaccinium</taxon>
    </lineage>
</organism>
<dbReference type="EMBL" id="CM037162">
    <property type="protein sequence ID" value="KAH7862385.1"/>
    <property type="molecule type" value="Genomic_DNA"/>
</dbReference>
<dbReference type="Proteomes" id="UP000828048">
    <property type="component" value="Chromosome 12"/>
</dbReference>